<sequence>MIDKIQVTIDVIIHATEDISKIYQSFKELLDLKEENFTIHETVGHFDNPIIILNAKMVKKEAQNFMKKLLGLLSIEQINQLIEEIEERTVDSRFHMRLDKQELIKGNLVLKEKDIIKIKIYAPIYNKKNTVKIFTEIFQIAN</sequence>
<comment type="caution">
    <text evidence="1">The sequence shown here is derived from an EMBL/GenBank/DDBJ whole genome shotgun (WGS) entry which is preliminary data.</text>
</comment>
<dbReference type="EMBL" id="JACATE010000003">
    <property type="protein sequence ID" value="NWJ28322.1"/>
    <property type="molecule type" value="Genomic_DNA"/>
</dbReference>
<dbReference type="Proteomes" id="UP000563820">
    <property type="component" value="Unassembled WGS sequence"/>
</dbReference>
<evidence type="ECO:0000313" key="1">
    <source>
        <dbReference type="EMBL" id="NWJ28322.1"/>
    </source>
</evidence>
<dbReference type="PANTHER" id="PTHR38816:SF1">
    <property type="entry name" value="EXOSOME SUBUNIT"/>
    <property type="match status" value="1"/>
</dbReference>
<dbReference type="SUPFAM" id="SSF55282">
    <property type="entry name" value="RL5-like"/>
    <property type="match status" value="1"/>
</dbReference>
<accession>A0A7K4MIC9</accession>
<dbReference type="InterPro" id="IPR002739">
    <property type="entry name" value="PAB1135-like"/>
</dbReference>
<name>A0A7K4MIC9_9ARCH</name>
<reference evidence="1 2" key="1">
    <citation type="journal article" date="2019" name="Environ. Microbiol.">
        <title>Genomics insights into ecotype formation of ammonia-oxidizing archaea in the deep ocean.</title>
        <authorList>
            <person name="Wang Y."/>
            <person name="Huang J.M."/>
            <person name="Cui G.J."/>
            <person name="Nunoura T."/>
            <person name="Takaki Y."/>
            <person name="Li W.L."/>
            <person name="Li J."/>
            <person name="Gao Z.M."/>
            <person name="Takai K."/>
            <person name="Zhang A.Q."/>
            <person name="Stepanauskas R."/>
        </authorList>
    </citation>
    <scope>NUCLEOTIDE SEQUENCE [LARGE SCALE GENOMIC DNA]</scope>
    <source>
        <strain evidence="1 2">T1L11</strain>
    </source>
</reference>
<dbReference type="PANTHER" id="PTHR38816">
    <property type="entry name" value="EXOSOME SUBUNIT, DUF54 FAMILY-RELATED"/>
    <property type="match status" value="1"/>
</dbReference>
<proteinExistence type="predicted"/>
<dbReference type="Pfam" id="PF01877">
    <property type="entry name" value="RNA_binding"/>
    <property type="match status" value="1"/>
</dbReference>
<organism evidence="1 2">
    <name type="scientific">Marine Group I thaumarchaeote</name>
    <dbReference type="NCBI Taxonomy" id="2511932"/>
    <lineage>
        <taxon>Archaea</taxon>
        <taxon>Nitrososphaerota</taxon>
        <taxon>Marine Group I</taxon>
    </lineage>
</organism>
<dbReference type="InterPro" id="IPR022803">
    <property type="entry name" value="Ribosomal_uL5_dom_sf"/>
</dbReference>
<evidence type="ECO:0000313" key="2">
    <source>
        <dbReference type="Proteomes" id="UP000563820"/>
    </source>
</evidence>
<dbReference type="Gene3D" id="3.30.1440.10">
    <property type="match status" value="1"/>
</dbReference>
<gene>
    <name evidence="1" type="ORF">HX848_02865</name>
</gene>
<dbReference type="AlphaFoldDB" id="A0A7K4MIC9"/>
<protein>
    <submittedName>
        <fullName evidence="1">Exosome protein</fullName>
    </submittedName>
</protein>